<gene>
    <name evidence="2" type="ORF">P875_00021695</name>
</gene>
<feature type="compositionally biased region" description="Basic and acidic residues" evidence="1">
    <location>
        <begin position="127"/>
        <end position="142"/>
    </location>
</feature>
<dbReference type="Proteomes" id="UP000033540">
    <property type="component" value="Unassembled WGS sequence"/>
</dbReference>
<evidence type="ECO:0000256" key="1">
    <source>
        <dbReference type="SAM" id="MobiDB-lite"/>
    </source>
</evidence>
<protein>
    <submittedName>
        <fullName evidence="2">Uncharacterized protein</fullName>
    </submittedName>
</protein>
<feature type="region of interest" description="Disordered" evidence="1">
    <location>
        <begin position="1"/>
        <end position="142"/>
    </location>
</feature>
<sequence>MSDQTFHTTTQDIRKPESKISQAHQGNVPKNSDVSAMKSLLSENTDKKQQIEQTKSNLPLPDQPPVASDWNSLDQRTVNVGSGRHQGPVSGEGNSALREPATAGSSVRQDGDELHKQTQPMGNVGRQGKDNLSDLPKDALAR</sequence>
<proteinExistence type="predicted"/>
<comment type="caution">
    <text evidence="2">The sequence shown here is derived from an EMBL/GenBank/DDBJ whole genome shotgun (WGS) entry which is preliminary data.</text>
</comment>
<feature type="compositionally biased region" description="Polar residues" evidence="1">
    <location>
        <begin position="19"/>
        <end position="34"/>
    </location>
</feature>
<evidence type="ECO:0000313" key="2">
    <source>
        <dbReference type="EMBL" id="KJK66199.1"/>
    </source>
</evidence>
<name>A0A0F0IEG6_ASPPU</name>
<reference evidence="2 3" key="1">
    <citation type="submission" date="2015-02" db="EMBL/GenBank/DDBJ databases">
        <title>Draft genome sequence of Aspergillus parasiticus SU-1.</title>
        <authorList>
            <person name="Yu J."/>
            <person name="Fedorova N."/>
            <person name="Yin Y."/>
            <person name="Losada L."/>
            <person name="Zafar N."/>
            <person name="Taujale R."/>
            <person name="Ehrlich K.C."/>
            <person name="Bhatnagar D."/>
            <person name="Cleveland T.E."/>
            <person name="Bennett J.W."/>
            <person name="Nierman W.C."/>
        </authorList>
    </citation>
    <scope>NUCLEOTIDE SEQUENCE [LARGE SCALE GENOMIC DNA]</scope>
    <source>
        <strain evidence="3">ATCC 56775 / NRRL 5862 / SRRC 143 / SU-1</strain>
    </source>
</reference>
<evidence type="ECO:0000313" key="3">
    <source>
        <dbReference type="Proteomes" id="UP000033540"/>
    </source>
</evidence>
<dbReference type="OrthoDB" id="3913483at2759"/>
<dbReference type="AlphaFoldDB" id="A0A0F0IEG6"/>
<feature type="compositionally biased region" description="Polar residues" evidence="1">
    <location>
        <begin position="69"/>
        <end position="80"/>
    </location>
</feature>
<feature type="compositionally biased region" description="Polar residues" evidence="1">
    <location>
        <begin position="1"/>
        <end position="11"/>
    </location>
</feature>
<dbReference type="EMBL" id="JZEE01000316">
    <property type="protein sequence ID" value="KJK66199.1"/>
    <property type="molecule type" value="Genomic_DNA"/>
</dbReference>
<organism evidence="2 3">
    <name type="scientific">Aspergillus parasiticus (strain ATCC 56775 / NRRL 5862 / SRRC 143 / SU-1)</name>
    <dbReference type="NCBI Taxonomy" id="1403190"/>
    <lineage>
        <taxon>Eukaryota</taxon>
        <taxon>Fungi</taxon>
        <taxon>Dikarya</taxon>
        <taxon>Ascomycota</taxon>
        <taxon>Pezizomycotina</taxon>
        <taxon>Eurotiomycetes</taxon>
        <taxon>Eurotiomycetidae</taxon>
        <taxon>Eurotiales</taxon>
        <taxon>Aspergillaceae</taxon>
        <taxon>Aspergillus</taxon>
        <taxon>Aspergillus subgen. Circumdati</taxon>
    </lineage>
</organism>
<accession>A0A0F0IEG6</accession>